<comment type="similarity">
    <text evidence="2 10">Belongs to the peptidase S8 family.</text>
</comment>
<feature type="active site" description="Charge relay system" evidence="9 10">
    <location>
        <position position="146"/>
    </location>
</feature>
<dbReference type="GO" id="GO:0006508">
    <property type="term" value="P:proteolysis"/>
    <property type="evidence" value="ECO:0007669"/>
    <property type="project" value="UniProtKB-KW"/>
</dbReference>
<dbReference type="Pfam" id="PF05922">
    <property type="entry name" value="Inhibitor_I9"/>
    <property type="match status" value="1"/>
</dbReference>
<evidence type="ECO:0008006" key="17">
    <source>
        <dbReference type="Google" id="ProtNLM"/>
    </source>
</evidence>
<evidence type="ECO:0000259" key="13">
    <source>
        <dbReference type="Pfam" id="PF05922"/>
    </source>
</evidence>
<keyword evidence="3" id="KW-0964">Secreted</keyword>
<evidence type="ECO:0000256" key="9">
    <source>
        <dbReference type="PIRSR" id="PIRSR615500-1"/>
    </source>
</evidence>
<evidence type="ECO:0000256" key="4">
    <source>
        <dbReference type="ARBA" id="ARBA00022670"/>
    </source>
</evidence>
<dbReference type="Pfam" id="PF00082">
    <property type="entry name" value="Peptidase_S8"/>
    <property type="match status" value="1"/>
</dbReference>
<evidence type="ECO:0000256" key="8">
    <source>
        <dbReference type="ARBA" id="ARBA00023180"/>
    </source>
</evidence>
<keyword evidence="16" id="KW-1185">Reference proteome</keyword>
<dbReference type="FunFam" id="3.30.70.80:FF:000003">
    <property type="entry name" value="Subtilisin-like protease SBT1.9"/>
    <property type="match status" value="1"/>
</dbReference>
<feature type="domain" description="Peptidase S8/S53" evidence="12">
    <location>
        <begin position="137"/>
        <end position="644"/>
    </location>
</feature>
<keyword evidence="6 10" id="KW-0378">Hydrolase</keyword>
<evidence type="ECO:0000259" key="14">
    <source>
        <dbReference type="Pfam" id="PF17766"/>
    </source>
</evidence>
<dbReference type="PROSITE" id="PS51892">
    <property type="entry name" value="SUBTILASE"/>
    <property type="match status" value="1"/>
</dbReference>
<keyword evidence="5 11" id="KW-0732">Signal</keyword>
<dbReference type="CDD" id="cd04852">
    <property type="entry name" value="Peptidases_S8_3"/>
    <property type="match status" value="1"/>
</dbReference>
<keyword evidence="4 10" id="KW-0645">Protease</keyword>
<dbReference type="AlphaFoldDB" id="A0A823A074"/>
<dbReference type="FunFam" id="3.40.50.200:FF:000006">
    <property type="entry name" value="Subtilisin-like protease SBT1.5"/>
    <property type="match status" value="1"/>
</dbReference>
<dbReference type="InterPro" id="IPR000209">
    <property type="entry name" value="Peptidase_S8/S53_dom"/>
</dbReference>
<dbReference type="Gene3D" id="3.30.70.80">
    <property type="entry name" value="Peptidase S8 propeptide/proteinase inhibitor I9"/>
    <property type="match status" value="1"/>
</dbReference>
<evidence type="ECO:0000256" key="5">
    <source>
        <dbReference type="ARBA" id="ARBA00022729"/>
    </source>
</evidence>
<comment type="caution">
    <text evidence="15">The sequence shown here is derived from an EMBL/GenBank/DDBJ whole genome shotgun (WGS) entry which is preliminary data.</text>
</comment>
<evidence type="ECO:0000256" key="7">
    <source>
        <dbReference type="ARBA" id="ARBA00022825"/>
    </source>
</evidence>
<evidence type="ECO:0000256" key="10">
    <source>
        <dbReference type="PROSITE-ProRule" id="PRU01240"/>
    </source>
</evidence>
<dbReference type="Gene3D" id="3.40.50.200">
    <property type="entry name" value="Peptidase S8/S53 domain"/>
    <property type="match status" value="2"/>
</dbReference>
<dbReference type="SUPFAM" id="SSF52743">
    <property type="entry name" value="Subtilisin-like"/>
    <property type="match status" value="1"/>
</dbReference>
<dbReference type="PANTHER" id="PTHR10795">
    <property type="entry name" value="PROPROTEIN CONVERTASE SUBTILISIN/KEXIN"/>
    <property type="match status" value="1"/>
</dbReference>
<comment type="subcellular location">
    <subcellularLocation>
        <location evidence="1">Secreted</location>
    </subcellularLocation>
</comment>
<gene>
    <name evidence="15" type="ORF">HUJ06_018676</name>
</gene>
<evidence type="ECO:0000256" key="6">
    <source>
        <dbReference type="ARBA" id="ARBA00022801"/>
    </source>
</evidence>
<evidence type="ECO:0000256" key="2">
    <source>
        <dbReference type="ARBA" id="ARBA00011073"/>
    </source>
</evidence>
<feature type="chain" id="PRO_5032556224" description="Subtilisin-like protease SBT1.9" evidence="11">
    <location>
        <begin position="23"/>
        <end position="833"/>
    </location>
</feature>
<evidence type="ECO:0000259" key="12">
    <source>
        <dbReference type="Pfam" id="PF00082"/>
    </source>
</evidence>
<evidence type="ECO:0000313" key="16">
    <source>
        <dbReference type="Proteomes" id="UP000607653"/>
    </source>
</evidence>
<dbReference type="InterPro" id="IPR037045">
    <property type="entry name" value="S8pro/Inhibitor_I9_sf"/>
</dbReference>
<dbReference type="InterPro" id="IPR036852">
    <property type="entry name" value="Peptidase_S8/S53_dom_sf"/>
</dbReference>
<dbReference type="InterPro" id="IPR041469">
    <property type="entry name" value="Subtilisin-like_FN3"/>
</dbReference>
<proteinExistence type="inferred from homology"/>
<dbReference type="InterPro" id="IPR034197">
    <property type="entry name" value="Peptidases_S8_3"/>
</dbReference>
<feature type="domain" description="Subtilisin-like protease fibronectin type-III" evidence="14">
    <location>
        <begin position="719"/>
        <end position="825"/>
    </location>
</feature>
<dbReference type="Pfam" id="PF17766">
    <property type="entry name" value="fn3_6"/>
    <property type="match status" value="1"/>
</dbReference>
<name>A0A823A074_NELNU</name>
<feature type="signal peptide" evidence="11">
    <location>
        <begin position="1"/>
        <end position="22"/>
    </location>
</feature>
<evidence type="ECO:0000256" key="1">
    <source>
        <dbReference type="ARBA" id="ARBA00004613"/>
    </source>
</evidence>
<feature type="active site" description="Charge relay system" evidence="9 10">
    <location>
        <position position="605"/>
    </location>
</feature>
<sequence length="833" mass="90019">MATVKPFCLWWILLMAISYITSLVAKPDVYIVHMDLSAMPTPFRDHHSWYEATLSSIKDGMAGVATTTKASNLIYTYSSAIHGFAARLSPLELELLEQSPGFVSSTRDVPLKAHTTRTPDFLGLNPSFGAWPVSNYGEDVIIGLVDSGIWPESASFGDDGLAEVPKRWKGECVSGTNFSSTLCNRKLIGARFYSKGIMAYRPDIDFSMNSARDTEGHGTHTSSIAAGNYVKGASYFGYANGTARGMAPKARVAMYKALWGGSYVASDVIAAIDQAIVDAVDVLSLSLGNTASDFYNEPIAIASFAAMEKGIFVAASAGNDGPYVFTVHNDAPWLLTVASGSLDRELFGVVALGNGVSIAGASLSHGSSSLTRLPLVYMGDCSDTQELNKVGHKIIVCKGTAGYDDKFTPDDDIAQQIYNVRGAGVAGGIFLLYEGNNLDPYLQFSFPAVLMNYQQGEAILKYINGSHDPRATLKFPNMRIGTKPAPRVPIYSSRGPNNLDPYLQFSFPAVLMNYQQGEAILKYINGSHDPRATLKFPNMRIGTKPAPRVPIYSSRGPSAICPHVLKPDLIAPGSFVLGSWVPTSPVVDEGSRRLYNNFNIVYGTSMACAHAAGVAALLRAAHPEWSPAAIRSAMMTTADSLDNTLKPITELVDNEGPASPLAMGAGQLNPNKALDPGLVYDANAEDYVRLLCALNYTKKEIKKITRSSSKADCSNPLLDLNYPSFIAILHEDSSILPLNTKVVKEFSRTVTNVGEGMATYVAKLAPIDGFKLKVKPDRLVFKEKYQKLSFKLTLKGPRVVENGDVHGYLSWEEVGGKHVVRSPIVATSFLNDD</sequence>
<dbReference type="InterPro" id="IPR015500">
    <property type="entry name" value="Peptidase_S8_subtilisin-rel"/>
</dbReference>
<evidence type="ECO:0000256" key="3">
    <source>
        <dbReference type="ARBA" id="ARBA00022525"/>
    </source>
</evidence>
<feature type="domain" description="Inhibitor I9" evidence="13">
    <location>
        <begin position="29"/>
        <end position="114"/>
    </location>
</feature>
<feature type="active site" description="Charge relay system" evidence="9 10">
    <location>
        <position position="217"/>
    </location>
</feature>
<evidence type="ECO:0000313" key="15">
    <source>
        <dbReference type="EMBL" id="DAD48739.1"/>
    </source>
</evidence>
<dbReference type="Proteomes" id="UP000607653">
    <property type="component" value="Unassembled WGS sequence"/>
</dbReference>
<accession>A0A823A074</accession>
<dbReference type="GO" id="GO:0005576">
    <property type="term" value="C:extracellular region"/>
    <property type="evidence" value="ECO:0007669"/>
    <property type="project" value="UniProtKB-SubCell"/>
</dbReference>
<dbReference type="PRINTS" id="PR00723">
    <property type="entry name" value="SUBTILISIN"/>
</dbReference>
<protein>
    <recommendedName>
        <fullName evidence="17">Subtilisin-like protease SBT1.9</fullName>
    </recommendedName>
</protein>
<evidence type="ECO:0000256" key="11">
    <source>
        <dbReference type="SAM" id="SignalP"/>
    </source>
</evidence>
<dbReference type="InterPro" id="IPR045051">
    <property type="entry name" value="SBT"/>
</dbReference>
<dbReference type="EMBL" id="DUZY01000008">
    <property type="protein sequence ID" value="DAD48739.1"/>
    <property type="molecule type" value="Genomic_DNA"/>
</dbReference>
<dbReference type="CDD" id="cd02120">
    <property type="entry name" value="PA_subtilisin_like"/>
    <property type="match status" value="1"/>
</dbReference>
<keyword evidence="8" id="KW-0325">Glycoprotein</keyword>
<reference evidence="15 16" key="1">
    <citation type="journal article" date="2020" name="Mol. Biol. Evol.">
        <title>Distinct Expression and Methylation Patterns for Genes with Different Fates following a Single Whole-Genome Duplication in Flowering Plants.</title>
        <authorList>
            <person name="Shi T."/>
            <person name="Rahmani R.S."/>
            <person name="Gugger P.F."/>
            <person name="Wang M."/>
            <person name="Li H."/>
            <person name="Zhang Y."/>
            <person name="Li Z."/>
            <person name="Wang Q."/>
            <person name="Van de Peer Y."/>
            <person name="Marchal K."/>
            <person name="Chen J."/>
        </authorList>
    </citation>
    <scope>NUCLEOTIDE SEQUENCE [LARGE SCALE GENOMIC DNA]</scope>
    <source>
        <tissue evidence="15">Leaf</tissue>
    </source>
</reference>
<dbReference type="Gene3D" id="2.60.40.2310">
    <property type="match status" value="1"/>
</dbReference>
<keyword evidence="7 10" id="KW-0720">Serine protease</keyword>
<dbReference type="InterPro" id="IPR010259">
    <property type="entry name" value="S8pro/Inhibitor_I9"/>
</dbReference>
<organism evidence="15 16">
    <name type="scientific">Nelumbo nucifera</name>
    <name type="common">Sacred lotus</name>
    <dbReference type="NCBI Taxonomy" id="4432"/>
    <lineage>
        <taxon>Eukaryota</taxon>
        <taxon>Viridiplantae</taxon>
        <taxon>Streptophyta</taxon>
        <taxon>Embryophyta</taxon>
        <taxon>Tracheophyta</taxon>
        <taxon>Spermatophyta</taxon>
        <taxon>Magnoliopsida</taxon>
        <taxon>Proteales</taxon>
        <taxon>Nelumbonaceae</taxon>
        <taxon>Nelumbo</taxon>
    </lineage>
</organism>
<dbReference type="GO" id="GO:0004252">
    <property type="term" value="F:serine-type endopeptidase activity"/>
    <property type="evidence" value="ECO:0007669"/>
    <property type="project" value="UniProtKB-UniRule"/>
</dbReference>